<feature type="region of interest" description="Disordered" evidence="1">
    <location>
        <begin position="129"/>
        <end position="299"/>
    </location>
</feature>
<gene>
    <name evidence="2" type="ORF">BQ2448_5123</name>
</gene>
<dbReference type="AlphaFoldDB" id="A0A238F063"/>
<feature type="compositionally biased region" description="Basic and acidic residues" evidence="1">
    <location>
        <begin position="256"/>
        <end position="265"/>
    </location>
</feature>
<feature type="compositionally biased region" description="Low complexity" evidence="1">
    <location>
        <begin position="71"/>
        <end position="87"/>
    </location>
</feature>
<dbReference type="EMBL" id="FMSP01000002">
    <property type="protein sequence ID" value="SCV67512.1"/>
    <property type="molecule type" value="Genomic_DNA"/>
</dbReference>
<name>A0A238F063_9BASI</name>
<organism evidence="2 3">
    <name type="scientific">Microbotryum intermedium</name>
    <dbReference type="NCBI Taxonomy" id="269621"/>
    <lineage>
        <taxon>Eukaryota</taxon>
        <taxon>Fungi</taxon>
        <taxon>Dikarya</taxon>
        <taxon>Basidiomycota</taxon>
        <taxon>Pucciniomycotina</taxon>
        <taxon>Microbotryomycetes</taxon>
        <taxon>Microbotryales</taxon>
        <taxon>Microbotryaceae</taxon>
        <taxon>Microbotryum</taxon>
    </lineage>
</organism>
<accession>A0A238F063</accession>
<feature type="region of interest" description="Disordered" evidence="1">
    <location>
        <begin position="57"/>
        <end position="87"/>
    </location>
</feature>
<feature type="compositionally biased region" description="Acidic residues" evidence="1">
    <location>
        <begin position="186"/>
        <end position="202"/>
    </location>
</feature>
<sequence>MSLATRGIAVTAVRHDYEKEAACGRCHFVGHVGSCAVEKERQRKEMEELVRKGVRERAAMGGGRAKQDAHIITNNNNITSNNKNGNNITTPEAVAPVHTPGANALESQNRFAGLQVEDGNEEEADVIKAEGEDGADVDERGESEEDGIDEDEVMCDGIGEDEEEEVATEVEETATEVNTETMATEVEQEVEEEEKDTNDDDATTATTVSRDSTPRDPTPPLSPGTLAKSLREGEEWDKAGGQTRSRGPFGPTQLRDVGKGGGDPRHHIRGTAAKKQQMKRSQTAADLSDPSDEPVDAKRVVVKGKNRAGRADVTEGRRVTREMSAAAVGVIAGGMCYHRRLPSSFSVG</sequence>
<evidence type="ECO:0000313" key="2">
    <source>
        <dbReference type="EMBL" id="SCV67512.1"/>
    </source>
</evidence>
<dbReference type="STRING" id="269621.A0A238F063"/>
<feature type="compositionally biased region" description="Low complexity" evidence="1">
    <location>
        <begin position="175"/>
        <end position="185"/>
    </location>
</feature>
<dbReference type="Proteomes" id="UP000198372">
    <property type="component" value="Unassembled WGS sequence"/>
</dbReference>
<keyword evidence="3" id="KW-1185">Reference proteome</keyword>
<protein>
    <submittedName>
        <fullName evidence="2">BQ2448_5123 protein</fullName>
    </submittedName>
</protein>
<proteinExistence type="predicted"/>
<feature type="compositionally biased region" description="Acidic residues" evidence="1">
    <location>
        <begin position="132"/>
        <end position="174"/>
    </location>
</feature>
<reference evidence="3" key="1">
    <citation type="submission" date="2016-09" db="EMBL/GenBank/DDBJ databases">
        <authorList>
            <person name="Jeantristanb JTB J.-T."/>
            <person name="Ricardo R."/>
        </authorList>
    </citation>
    <scope>NUCLEOTIDE SEQUENCE [LARGE SCALE GENOMIC DNA]</scope>
</reference>
<feature type="compositionally biased region" description="Basic and acidic residues" evidence="1">
    <location>
        <begin position="229"/>
        <end position="238"/>
    </location>
</feature>
<evidence type="ECO:0000256" key="1">
    <source>
        <dbReference type="SAM" id="MobiDB-lite"/>
    </source>
</evidence>
<evidence type="ECO:0000313" key="3">
    <source>
        <dbReference type="Proteomes" id="UP000198372"/>
    </source>
</evidence>